<protein>
    <submittedName>
        <fullName evidence="1">Uncharacterized protein</fullName>
    </submittedName>
</protein>
<evidence type="ECO:0000313" key="1">
    <source>
        <dbReference type="EMBL" id="PKK69144.1"/>
    </source>
</evidence>
<sequence>MSLASHLFIKIPIIRVQDPKHAKQNNIHTFYMKDVINVDKQNNRVAFKFFSSAVLTQYQKDGNIESERLVLFVYLFIFWLYIFDIDDNILSQNEIELLGCWPSDDDIDLNENDDNEHDNLELINNQNQIDNATSKVIRLSKLDENLKIFDTIQSNDDDKSNSEESENENKNNTIDDLCLNFIKATEILKSNTY</sequence>
<reference evidence="1 2" key="2">
    <citation type="submission" date="2017-10" db="EMBL/GenBank/DDBJ databases">
        <title>Extensive intraspecific genome diversity in a model arbuscular mycorrhizal fungus.</title>
        <authorList>
            <person name="Chen E.C.H."/>
            <person name="Morin E."/>
            <person name="Baudet D."/>
            <person name="Noel J."/>
            <person name="Ndikumana S."/>
            <person name="Charron P."/>
            <person name="St-Onge C."/>
            <person name="Giorgi J."/>
            <person name="Grigoriev I.V."/>
            <person name="Roux C."/>
            <person name="Martin F.M."/>
            <person name="Corradi N."/>
        </authorList>
    </citation>
    <scope>NUCLEOTIDE SEQUENCE [LARGE SCALE GENOMIC DNA]</scope>
    <source>
        <strain evidence="1 2">C2</strain>
    </source>
</reference>
<reference evidence="1 2" key="1">
    <citation type="submission" date="2016-04" db="EMBL/GenBank/DDBJ databases">
        <title>Genome analyses suggest a sexual origin of heterokaryosis in a supposedly ancient asexual fungus.</title>
        <authorList>
            <person name="Ropars J."/>
            <person name="Sedzielewska K."/>
            <person name="Noel J."/>
            <person name="Charron P."/>
            <person name="Farinelli L."/>
            <person name="Marton T."/>
            <person name="Kruger M."/>
            <person name="Pelin A."/>
            <person name="Brachmann A."/>
            <person name="Corradi N."/>
        </authorList>
    </citation>
    <scope>NUCLEOTIDE SEQUENCE [LARGE SCALE GENOMIC DNA]</scope>
    <source>
        <strain evidence="1 2">C2</strain>
    </source>
</reference>
<name>A0A2N1N5J3_9GLOM</name>
<dbReference type="VEuPathDB" id="FungiDB:RhiirA1_488535"/>
<evidence type="ECO:0000313" key="2">
    <source>
        <dbReference type="Proteomes" id="UP000233469"/>
    </source>
</evidence>
<comment type="caution">
    <text evidence="1">The sequence shown here is derived from an EMBL/GenBank/DDBJ whole genome shotgun (WGS) entry which is preliminary data.</text>
</comment>
<accession>A0A2N1N5J3</accession>
<dbReference type="Proteomes" id="UP000233469">
    <property type="component" value="Unassembled WGS sequence"/>
</dbReference>
<dbReference type="VEuPathDB" id="FungiDB:RhiirFUN_009823"/>
<dbReference type="AlphaFoldDB" id="A0A2N1N5J3"/>
<dbReference type="VEuPathDB" id="FungiDB:FUN_006915"/>
<proteinExistence type="predicted"/>
<gene>
    <name evidence="1" type="ORF">RhiirC2_781358</name>
</gene>
<organism evidence="1 2">
    <name type="scientific">Rhizophagus irregularis</name>
    <dbReference type="NCBI Taxonomy" id="588596"/>
    <lineage>
        <taxon>Eukaryota</taxon>
        <taxon>Fungi</taxon>
        <taxon>Fungi incertae sedis</taxon>
        <taxon>Mucoromycota</taxon>
        <taxon>Glomeromycotina</taxon>
        <taxon>Glomeromycetes</taxon>
        <taxon>Glomerales</taxon>
        <taxon>Glomeraceae</taxon>
        <taxon>Rhizophagus</taxon>
    </lineage>
</organism>
<dbReference type="EMBL" id="LLXL01000760">
    <property type="protein sequence ID" value="PKK69144.1"/>
    <property type="molecule type" value="Genomic_DNA"/>
</dbReference>